<accession>V7AR66</accession>
<dbReference type="Gramene" id="ESW06696">
    <property type="protein sequence ID" value="ESW06696"/>
    <property type="gene ID" value="PHAVU_010G069200g"/>
</dbReference>
<evidence type="ECO:0000313" key="3">
    <source>
        <dbReference type="Proteomes" id="UP000000226"/>
    </source>
</evidence>
<name>V7AR66_PHAVU</name>
<keyword evidence="1" id="KW-0472">Membrane</keyword>
<dbReference type="Proteomes" id="UP000000226">
    <property type="component" value="Chromosome 10"/>
</dbReference>
<dbReference type="AlphaFoldDB" id="V7AR66"/>
<keyword evidence="1" id="KW-1133">Transmembrane helix</keyword>
<keyword evidence="3" id="KW-1185">Reference proteome</keyword>
<organism evidence="2 3">
    <name type="scientific">Phaseolus vulgaris</name>
    <name type="common">Kidney bean</name>
    <name type="synonym">French bean</name>
    <dbReference type="NCBI Taxonomy" id="3885"/>
    <lineage>
        <taxon>Eukaryota</taxon>
        <taxon>Viridiplantae</taxon>
        <taxon>Streptophyta</taxon>
        <taxon>Embryophyta</taxon>
        <taxon>Tracheophyta</taxon>
        <taxon>Spermatophyta</taxon>
        <taxon>Magnoliopsida</taxon>
        <taxon>eudicotyledons</taxon>
        <taxon>Gunneridae</taxon>
        <taxon>Pentapetalae</taxon>
        <taxon>rosids</taxon>
        <taxon>fabids</taxon>
        <taxon>Fabales</taxon>
        <taxon>Fabaceae</taxon>
        <taxon>Papilionoideae</taxon>
        <taxon>50 kb inversion clade</taxon>
        <taxon>NPAAA clade</taxon>
        <taxon>indigoferoid/millettioid clade</taxon>
        <taxon>Phaseoleae</taxon>
        <taxon>Phaseolus</taxon>
    </lineage>
</organism>
<sequence length="130" mass="15207">MFNRVSHLHSALQNIYQTQFHCDKVQIHSRKNFLLEAKRSKQLHFKGKTFTGRSFISEVKRSRSAGFSSKKIAMTRTFHFSFQIAVRFLSNNYSAFRGFCSSSLSGSSLFLSLVYLYILTLYPLDLFFYF</sequence>
<protein>
    <recommendedName>
        <fullName evidence="4">Transmembrane protein</fullName>
    </recommendedName>
</protein>
<evidence type="ECO:0008006" key="4">
    <source>
        <dbReference type="Google" id="ProtNLM"/>
    </source>
</evidence>
<proteinExistence type="predicted"/>
<reference evidence="3" key="1">
    <citation type="journal article" date="2014" name="Nat. Genet.">
        <title>A reference genome for common bean and genome-wide analysis of dual domestications.</title>
        <authorList>
            <person name="Schmutz J."/>
            <person name="McClean P.E."/>
            <person name="Mamidi S."/>
            <person name="Wu G.A."/>
            <person name="Cannon S.B."/>
            <person name="Grimwood J."/>
            <person name="Jenkins J."/>
            <person name="Shu S."/>
            <person name="Song Q."/>
            <person name="Chavarro C."/>
            <person name="Torres-Torres M."/>
            <person name="Geffroy V."/>
            <person name="Moghaddam S.M."/>
            <person name="Gao D."/>
            <person name="Abernathy B."/>
            <person name="Barry K."/>
            <person name="Blair M."/>
            <person name="Brick M.A."/>
            <person name="Chovatia M."/>
            <person name="Gepts P."/>
            <person name="Goodstein D.M."/>
            <person name="Gonzales M."/>
            <person name="Hellsten U."/>
            <person name="Hyten D.L."/>
            <person name="Jia G."/>
            <person name="Kelly J.D."/>
            <person name="Kudrna D."/>
            <person name="Lee R."/>
            <person name="Richard M.M."/>
            <person name="Miklas P.N."/>
            <person name="Osorno J.M."/>
            <person name="Rodrigues J."/>
            <person name="Thareau V."/>
            <person name="Urrea C.A."/>
            <person name="Wang M."/>
            <person name="Yu Y."/>
            <person name="Zhang M."/>
            <person name="Wing R.A."/>
            <person name="Cregan P.B."/>
            <person name="Rokhsar D.S."/>
            <person name="Jackson S.A."/>
        </authorList>
    </citation>
    <scope>NUCLEOTIDE SEQUENCE [LARGE SCALE GENOMIC DNA]</scope>
    <source>
        <strain evidence="3">cv. G19833</strain>
    </source>
</reference>
<gene>
    <name evidence="2" type="ORF">PHAVU_010G069200g</name>
</gene>
<evidence type="ECO:0000313" key="2">
    <source>
        <dbReference type="EMBL" id="ESW06696.1"/>
    </source>
</evidence>
<keyword evidence="1" id="KW-0812">Transmembrane</keyword>
<feature type="transmembrane region" description="Helical" evidence="1">
    <location>
        <begin position="109"/>
        <end position="129"/>
    </location>
</feature>
<dbReference type="EMBL" id="CM002297">
    <property type="protein sequence ID" value="ESW06696.1"/>
    <property type="molecule type" value="Genomic_DNA"/>
</dbReference>
<evidence type="ECO:0000256" key="1">
    <source>
        <dbReference type="SAM" id="Phobius"/>
    </source>
</evidence>